<dbReference type="PROSITE" id="PS00197">
    <property type="entry name" value="2FE2S_FER_1"/>
    <property type="match status" value="1"/>
</dbReference>
<evidence type="ECO:0000256" key="6">
    <source>
        <dbReference type="ARBA" id="ARBA00023004"/>
    </source>
</evidence>
<dbReference type="SUPFAM" id="SSF63380">
    <property type="entry name" value="Riboflavin synthase domain-like"/>
    <property type="match status" value="1"/>
</dbReference>
<dbReference type="PROSITE" id="PS51384">
    <property type="entry name" value="FAD_FR"/>
    <property type="match status" value="1"/>
</dbReference>
<feature type="compositionally biased region" description="Basic residues" evidence="8">
    <location>
        <begin position="105"/>
        <end position="114"/>
    </location>
</feature>
<evidence type="ECO:0000256" key="1">
    <source>
        <dbReference type="ARBA" id="ARBA00001974"/>
    </source>
</evidence>
<dbReference type="SUPFAM" id="SSF54292">
    <property type="entry name" value="2Fe-2S ferredoxin-like"/>
    <property type="match status" value="1"/>
</dbReference>
<evidence type="ECO:0000259" key="9">
    <source>
        <dbReference type="PROSITE" id="PS51085"/>
    </source>
</evidence>
<evidence type="ECO:0000256" key="8">
    <source>
        <dbReference type="SAM" id="MobiDB-lite"/>
    </source>
</evidence>
<dbReference type="RefSeq" id="WP_395127689.1">
    <property type="nucleotide sequence ID" value="NZ_JBIMSN010000046.1"/>
</dbReference>
<organism evidence="11 12">
    <name type="scientific">Antrihabitans spumae</name>
    <dbReference type="NCBI Taxonomy" id="3373370"/>
    <lineage>
        <taxon>Bacteria</taxon>
        <taxon>Bacillati</taxon>
        <taxon>Actinomycetota</taxon>
        <taxon>Actinomycetes</taxon>
        <taxon>Mycobacteriales</taxon>
        <taxon>Nocardiaceae</taxon>
        <taxon>Antrihabitans</taxon>
    </lineage>
</organism>
<dbReference type="InterPro" id="IPR036010">
    <property type="entry name" value="2Fe-2S_ferredoxin-like_sf"/>
</dbReference>
<feature type="compositionally biased region" description="Basic and acidic residues" evidence="8">
    <location>
        <begin position="67"/>
        <end position="79"/>
    </location>
</feature>
<keyword evidence="12" id="KW-1185">Reference proteome</keyword>
<reference evidence="11 12" key="1">
    <citation type="submission" date="2024-10" db="EMBL/GenBank/DDBJ databases">
        <authorList>
            <person name="Riesco R."/>
        </authorList>
    </citation>
    <scope>NUCLEOTIDE SEQUENCE [LARGE SCALE GENOMIC DNA]</scope>
    <source>
        <strain evidence="11 12">NCIMB 15450</strain>
    </source>
</reference>
<dbReference type="Pfam" id="PF00111">
    <property type="entry name" value="Fer2"/>
    <property type="match status" value="1"/>
</dbReference>
<dbReference type="InterPro" id="IPR001041">
    <property type="entry name" value="2Fe-2S_ferredoxin-type"/>
</dbReference>
<dbReference type="CDD" id="cd00207">
    <property type="entry name" value="fer2"/>
    <property type="match status" value="1"/>
</dbReference>
<dbReference type="Gene3D" id="3.40.50.80">
    <property type="entry name" value="Nucleotide-binding domain of ferredoxin-NADP reductase (FNR) module"/>
    <property type="match status" value="1"/>
</dbReference>
<evidence type="ECO:0000256" key="4">
    <source>
        <dbReference type="ARBA" id="ARBA00022723"/>
    </source>
</evidence>
<dbReference type="PANTHER" id="PTHR47354:SF1">
    <property type="entry name" value="CARNITINE MONOOXYGENASE REDUCTASE SUBUNIT"/>
    <property type="match status" value="1"/>
</dbReference>
<dbReference type="InterPro" id="IPR017927">
    <property type="entry name" value="FAD-bd_FR_type"/>
</dbReference>
<dbReference type="Pfam" id="PF01494">
    <property type="entry name" value="FAD_binding_3"/>
    <property type="match status" value="1"/>
</dbReference>
<dbReference type="InterPro" id="IPR050415">
    <property type="entry name" value="MRET"/>
</dbReference>
<evidence type="ECO:0000256" key="3">
    <source>
        <dbReference type="ARBA" id="ARBA00022714"/>
    </source>
</evidence>
<keyword evidence="2" id="KW-0285">Flavoprotein</keyword>
<dbReference type="PRINTS" id="PR00409">
    <property type="entry name" value="PHDIOXRDTASE"/>
</dbReference>
<dbReference type="InterPro" id="IPR039261">
    <property type="entry name" value="FNR_nucleotide-bd"/>
</dbReference>
<evidence type="ECO:0000259" key="10">
    <source>
        <dbReference type="PROSITE" id="PS51384"/>
    </source>
</evidence>
<dbReference type="InterPro" id="IPR012675">
    <property type="entry name" value="Beta-grasp_dom_sf"/>
</dbReference>
<dbReference type="EMBL" id="JBIMSN010000046">
    <property type="protein sequence ID" value="MFH5229111.1"/>
    <property type="molecule type" value="Genomic_DNA"/>
</dbReference>
<dbReference type="InterPro" id="IPR002938">
    <property type="entry name" value="FAD-bd"/>
</dbReference>
<keyword evidence="5" id="KW-0560">Oxidoreductase</keyword>
<protein>
    <submittedName>
        <fullName evidence="11">FAD-dependent oxidoreductase</fullName>
    </submittedName>
</protein>
<dbReference type="Proteomes" id="UP001609219">
    <property type="component" value="Unassembled WGS sequence"/>
</dbReference>
<evidence type="ECO:0000256" key="5">
    <source>
        <dbReference type="ARBA" id="ARBA00023002"/>
    </source>
</evidence>
<evidence type="ECO:0000313" key="12">
    <source>
        <dbReference type="Proteomes" id="UP001609219"/>
    </source>
</evidence>
<feature type="domain" description="FAD-binding FR-type" evidence="10">
    <location>
        <begin position="485"/>
        <end position="586"/>
    </location>
</feature>
<keyword evidence="7" id="KW-0411">Iron-sulfur</keyword>
<dbReference type="Gene3D" id="2.40.30.10">
    <property type="entry name" value="Translation factors"/>
    <property type="match status" value="1"/>
</dbReference>
<dbReference type="CDD" id="cd06185">
    <property type="entry name" value="PDR_like"/>
    <property type="match status" value="1"/>
</dbReference>
<dbReference type="SUPFAM" id="SSF52343">
    <property type="entry name" value="Ferredoxin reductase-like, C-terminal NADP-linked domain"/>
    <property type="match status" value="1"/>
</dbReference>
<dbReference type="PANTHER" id="PTHR47354">
    <property type="entry name" value="NADH OXIDOREDUCTASE HCR"/>
    <property type="match status" value="1"/>
</dbReference>
<comment type="caution">
    <text evidence="11">The sequence shown here is derived from an EMBL/GenBank/DDBJ whole genome shotgun (WGS) entry which is preliminary data.</text>
</comment>
<evidence type="ECO:0000256" key="7">
    <source>
        <dbReference type="ARBA" id="ARBA00023014"/>
    </source>
</evidence>
<keyword evidence="4" id="KW-0479">Metal-binding</keyword>
<dbReference type="InterPro" id="IPR006058">
    <property type="entry name" value="2Fe2S_fd_BS"/>
</dbReference>
<proteinExistence type="predicted"/>
<gene>
    <name evidence="11" type="ORF">ACHIRB_11055</name>
</gene>
<name>A0ABW7K3F2_9NOCA</name>
<feature type="domain" description="2Fe-2S ferredoxin-type" evidence="9">
    <location>
        <begin position="711"/>
        <end position="796"/>
    </location>
</feature>
<dbReference type="PROSITE" id="PS51085">
    <property type="entry name" value="2FE2S_FER_2"/>
    <property type="match status" value="1"/>
</dbReference>
<comment type="cofactor">
    <cofactor evidence="1">
        <name>FAD</name>
        <dbReference type="ChEBI" id="CHEBI:57692"/>
    </cofactor>
</comment>
<dbReference type="InterPro" id="IPR036188">
    <property type="entry name" value="FAD/NAD-bd_sf"/>
</dbReference>
<evidence type="ECO:0000313" key="11">
    <source>
        <dbReference type="EMBL" id="MFH5229111.1"/>
    </source>
</evidence>
<dbReference type="InterPro" id="IPR017938">
    <property type="entry name" value="Riboflavin_synthase-like_b-brl"/>
</dbReference>
<dbReference type="Gene3D" id="3.50.50.60">
    <property type="entry name" value="FAD/NAD(P)-binding domain"/>
    <property type="match status" value="1"/>
</dbReference>
<keyword evidence="3" id="KW-0001">2Fe-2S</keyword>
<accession>A0ABW7K3F2</accession>
<sequence>MVAIFLRRGFHARDRRACRCRDRRFTLRRYRNGRTTRTGRTDGRRAGQGSVPVRHPLDPRAVPDGSQRSRESRCPRPDSRSPTVSLDAPANRPGRSGTHREISRGRRNRLRHQRSRVDQDAALLAATRDAGADVREQCAVTRIVRDNGRAVGVEYTDPAGTTRQIRANLVVGADGRHSTVAHQVGAWEPYRRSRNGRGMVFRYLDDPAADTAWASTLWEGRTEDTIAFAFPRTPKGRLLVLFMGPRAEVAEARADGEAYFSRKVSEFPILAERIAGARNRSKIRATGQTHAYFRRSSGPGWALIGDAGHFKDPVLGQGMRDAMWMGRRLAEHVVDVLDDPKALDDATRAWERARDLECLPTYHYGNLETRIPAVPPEILAAVVNGVGGTELSDIHQRLVKPQGVYTVPRLVRAIFSAVRQRGPSPRMLLEFGELAATELAIRAELRAAQSYPGRMPGLGAVVGEHSDDEPWSRPPRETERRAHRNGPVDAIVTRTSAAGPDVDILDLARVDGQKWPAWEPGAHIDLHLPSGRIRQYSLCSSAEDELILQIAVLREPEGKGGSVEIHDLADGSPVRVGGPRNNFAMQDAAEYLFVAGGIGITPLLPMIASASAAGRSWRLLYRGRGVDRMPFGAELAEQHGDHVTLSNAERDPRPDLRASIAELPSGAAVYCCGPNGLMDAVVELASRRDDISAHIERFVPTAKESGADTPFSVALAASKTTVAVPVGTSMLDALRTVVADLPASCENGLCGSCEVAVLRGRPDHRDDIIAPSERSRTDITYPCVSRSLDPELTIDA</sequence>
<keyword evidence="6" id="KW-0408">Iron</keyword>
<feature type="compositionally biased region" description="Basic and acidic residues" evidence="8">
    <location>
        <begin position="464"/>
        <end position="480"/>
    </location>
</feature>
<dbReference type="Gene3D" id="3.10.20.30">
    <property type="match status" value="1"/>
</dbReference>
<dbReference type="SUPFAM" id="SSF51905">
    <property type="entry name" value="FAD/NAD(P)-binding domain"/>
    <property type="match status" value="1"/>
</dbReference>
<evidence type="ECO:0000256" key="2">
    <source>
        <dbReference type="ARBA" id="ARBA00022630"/>
    </source>
</evidence>
<feature type="region of interest" description="Disordered" evidence="8">
    <location>
        <begin position="462"/>
        <end position="486"/>
    </location>
</feature>
<feature type="region of interest" description="Disordered" evidence="8">
    <location>
        <begin position="31"/>
        <end position="116"/>
    </location>
</feature>